<feature type="region of interest" description="Disordered" evidence="1">
    <location>
        <begin position="1"/>
        <end position="57"/>
    </location>
</feature>
<evidence type="ECO:0000313" key="2">
    <source>
        <dbReference type="EMBL" id="KAK7060663.1"/>
    </source>
</evidence>
<reference evidence="2 3" key="1">
    <citation type="submission" date="2023-11" db="EMBL/GenBank/DDBJ databases">
        <title>Halocaridina rubra genome assembly.</title>
        <authorList>
            <person name="Smith C."/>
        </authorList>
    </citation>
    <scope>NUCLEOTIDE SEQUENCE [LARGE SCALE GENOMIC DNA]</scope>
    <source>
        <strain evidence="2">EP-1</strain>
        <tissue evidence="2">Whole</tissue>
    </source>
</reference>
<feature type="non-terminal residue" evidence="2">
    <location>
        <position position="1"/>
    </location>
</feature>
<evidence type="ECO:0000256" key="1">
    <source>
        <dbReference type="SAM" id="MobiDB-lite"/>
    </source>
</evidence>
<name>A0AAN8WME3_HALRR</name>
<comment type="caution">
    <text evidence="2">The sequence shown here is derived from an EMBL/GenBank/DDBJ whole genome shotgun (WGS) entry which is preliminary data.</text>
</comment>
<dbReference type="Proteomes" id="UP001381693">
    <property type="component" value="Unassembled WGS sequence"/>
</dbReference>
<protein>
    <submittedName>
        <fullName evidence="2">Uncharacterized protein</fullName>
    </submittedName>
</protein>
<keyword evidence="3" id="KW-1185">Reference proteome</keyword>
<organism evidence="2 3">
    <name type="scientific">Halocaridina rubra</name>
    <name type="common">Hawaiian red shrimp</name>
    <dbReference type="NCBI Taxonomy" id="373956"/>
    <lineage>
        <taxon>Eukaryota</taxon>
        <taxon>Metazoa</taxon>
        <taxon>Ecdysozoa</taxon>
        <taxon>Arthropoda</taxon>
        <taxon>Crustacea</taxon>
        <taxon>Multicrustacea</taxon>
        <taxon>Malacostraca</taxon>
        <taxon>Eumalacostraca</taxon>
        <taxon>Eucarida</taxon>
        <taxon>Decapoda</taxon>
        <taxon>Pleocyemata</taxon>
        <taxon>Caridea</taxon>
        <taxon>Atyoidea</taxon>
        <taxon>Atyidae</taxon>
        <taxon>Halocaridina</taxon>
    </lineage>
</organism>
<accession>A0AAN8WME3</accession>
<dbReference type="AlphaFoldDB" id="A0AAN8WME3"/>
<proteinExistence type="predicted"/>
<feature type="compositionally biased region" description="Basic and acidic residues" evidence="1">
    <location>
        <begin position="28"/>
        <end position="40"/>
    </location>
</feature>
<gene>
    <name evidence="2" type="ORF">SK128_012658</name>
</gene>
<dbReference type="EMBL" id="JAXCGZ010021050">
    <property type="protein sequence ID" value="KAK7060663.1"/>
    <property type="molecule type" value="Genomic_DNA"/>
</dbReference>
<evidence type="ECO:0000313" key="3">
    <source>
        <dbReference type="Proteomes" id="UP001381693"/>
    </source>
</evidence>
<sequence>QRVSMIEAGTGGRYFDSGRGVPSYLLKPQHEDSSESDSSHPRKPRPPSSEPPSAARDVAARQVLFKLFYIVLN</sequence>